<feature type="region of interest" description="Disordered" evidence="6">
    <location>
        <begin position="360"/>
        <end position="409"/>
    </location>
</feature>
<dbReference type="InterPro" id="IPR036852">
    <property type="entry name" value="Peptidase_S8/S53_dom_sf"/>
</dbReference>
<evidence type="ECO:0000256" key="7">
    <source>
        <dbReference type="SAM" id="Phobius"/>
    </source>
</evidence>
<dbReference type="PANTHER" id="PTHR43806">
    <property type="entry name" value="PEPTIDASE S8"/>
    <property type="match status" value="1"/>
</dbReference>
<accession>A0ABX7TWX0</accession>
<dbReference type="PRINTS" id="PR00723">
    <property type="entry name" value="SUBTILISIN"/>
</dbReference>
<dbReference type="PROSITE" id="PS51892">
    <property type="entry name" value="SUBTILASE"/>
    <property type="match status" value="1"/>
</dbReference>
<name>A0ABX7TWX0_STRCY</name>
<evidence type="ECO:0000256" key="4">
    <source>
        <dbReference type="ARBA" id="ARBA00022825"/>
    </source>
</evidence>
<keyword evidence="7" id="KW-0472">Membrane</keyword>
<dbReference type="InterPro" id="IPR000209">
    <property type="entry name" value="Peptidase_S8/S53_dom"/>
</dbReference>
<dbReference type="Gene3D" id="3.40.50.200">
    <property type="entry name" value="Peptidase S8/S53 domain"/>
    <property type="match status" value="1"/>
</dbReference>
<evidence type="ECO:0000256" key="1">
    <source>
        <dbReference type="ARBA" id="ARBA00011073"/>
    </source>
</evidence>
<dbReference type="InterPro" id="IPR015500">
    <property type="entry name" value="Peptidase_S8_subtilisin-rel"/>
</dbReference>
<dbReference type="EMBL" id="CP071839">
    <property type="protein sequence ID" value="QTE01276.1"/>
    <property type="molecule type" value="Genomic_DNA"/>
</dbReference>
<evidence type="ECO:0000313" key="10">
    <source>
        <dbReference type="Proteomes" id="UP000663908"/>
    </source>
</evidence>
<dbReference type="GO" id="GO:0008233">
    <property type="term" value="F:peptidase activity"/>
    <property type="evidence" value="ECO:0007669"/>
    <property type="project" value="UniProtKB-KW"/>
</dbReference>
<dbReference type="PANTHER" id="PTHR43806:SF11">
    <property type="entry name" value="CEREVISIN-RELATED"/>
    <property type="match status" value="1"/>
</dbReference>
<keyword evidence="10" id="KW-1185">Reference proteome</keyword>
<dbReference type="Proteomes" id="UP000663908">
    <property type="component" value="Chromosome"/>
</dbReference>
<comment type="similarity">
    <text evidence="1 5">Belongs to the peptidase S8 family.</text>
</comment>
<reference evidence="9 10" key="1">
    <citation type="submission" date="2021-03" db="EMBL/GenBank/DDBJ databases">
        <title>Complete genome sequence of Streptomyces cyanogenus S136, producer of anticancer angucycline landomycin A.</title>
        <authorList>
            <person name="Hrab P."/>
            <person name="Ruckert C."/>
            <person name="Busche T."/>
            <person name="Ostash I."/>
            <person name="Kalinowski J."/>
            <person name="Fedorenko V."/>
            <person name="Yushchuk O."/>
            <person name="Ostash B."/>
        </authorList>
    </citation>
    <scope>NUCLEOTIDE SEQUENCE [LARGE SCALE GENOMIC DNA]</scope>
    <source>
        <strain evidence="9 10">S136</strain>
    </source>
</reference>
<keyword evidence="3 5" id="KW-0378">Hydrolase</keyword>
<feature type="active site" description="Charge relay system" evidence="5">
    <location>
        <position position="113"/>
    </location>
</feature>
<dbReference type="Pfam" id="PF00082">
    <property type="entry name" value="Peptidase_S8"/>
    <property type="match status" value="1"/>
</dbReference>
<sequence length="440" mass="44635">MKSGISRRAERVALHGTRSGRRARAVGAAVGALAVATVGFAPSAVADDVQSKQWYLGPMQAEQMWKVSTGKGVKVAVIDSGVNANTSSLKGQVLTDEVPKSVAYRATDDYGGHGTTMAELIAGTGAGGGLKGLAPGAKIVPYRVKFENLKGGADELNKTPEPAEAIRAAADTDAKIINMSFGAVGPSSKEEEAVEYAASKGKLLIAAVGNDGRKAGDTIGYPAAYSYVIGVASVDKSLTVSKFSSSGNYVDLSAPGQGFPGWCDTNFRSYCDNVNGTSSAAAIASGAAALIWSAHPDWTVNQVTRALIDTAGRTWAKNNPSKYGGYGLIRPRLVLAKQNYDAGPANVDPLRAENGGDLLAKSAASSTSSSSSSSPSAPSSSASTPSQAPEKGSTGGTSAAGSSTESSKDDNTLWVVLGAVAAVVVVGGGGVAVARARRAR</sequence>
<dbReference type="EC" id="3.4.21.-" evidence="9"/>
<dbReference type="InterPro" id="IPR023827">
    <property type="entry name" value="Peptidase_S8_Asp-AS"/>
</dbReference>
<evidence type="ECO:0000256" key="2">
    <source>
        <dbReference type="ARBA" id="ARBA00022670"/>
    </source>
</evidence>
<gene>
    <name evidence="9" type="primary">epr2</name>
    <name evidence="9" type="ORF">S1361_28360</name>
</gene>
<keyword evidence="7" id="KW-0812">Transmembrane</keyword>
<evidence type="ECO:0000256" key="5">
    <source>
        <dbReference type="PROSITE-ProRule" id="PRU01240"/>
    </source>
</evidence>
<protein>
    <submittedName>
        <fullName evidence="9">Minor extracellular protease Epr</fullName>
        <ecNumber evidence="9">3.4.21.-</ecNumber>
    </submittedName>
</protein>
<feature type="domain" description="Peptidase S8/S53" evidence="8">
    <location>
        <begin position="70"/>
        <end position="327"/>
    </location>
</feature>
<dbReference type="GO" id="GO:0006508">
    <property type="term" value="P:proteolysis"/>
    <property type="evidence" value="ECO:0007669"/>
    <property type="project" value="UniProtKB-KW"/>
</dbReference>
<evidence type="ECO:0000256" key="6">
    <source>
        <dbReference type="SAM" id="MobiDB-lite"/>
    </source>
</evidence>
<feature type="active site" description="Charge relay system" evidence="5">
    <location>
        <position position="278"/>
    </location>
</feature>
<keyword evidence="4 5" id="KW-0720">Serine protease</keyword>
<dbReference type="PROSITE" id="PS00136">
    <property type="entry name" value="SUBTILASE_ASP"/>
    <property type="match status" value="1"/>
</dbReference>
<keyword evidence="2 5" id="KW-0645">Protease</keyword>
<proteinExistence type="inferred from homology"/>
<evidence type="ECO:0000259" key="8">
    <source>
        <dbReference type="Pfam" id="PF00082"/>
    </source>
</evidence>
<feature type="compositionally biased region" description="Low complexity" evidence="6">
    <location>
        <begin position="362"/>
        <end position="405"/>
    </location>
</feature>
<evidence type="ECO:0000256" key="3">
    <source>
        <dbReference type="ARBA" id="ARBA00022801"/>
    </source>
</evidence>
<keyword evidence="7" id="KW-1133">Transmembrane helix</keyword>
<organism evidence="9 10">
    <name type="scientific">Streptomyces cyanogenus</name>
    <dbReference type="NCBI Taxonomy" id="80860"/>
    <lineage>
        <taxon>Bacteria</taxon>
        <taxon>Bacillati</taxon>
        <taxon>Actinomycetota</taxon>
        <taxon>Actinomycetes</taxon>
        <taxon>Kitasatosporales</taxon>
        <taxon>Streptomycetaceae</taxon>
        <taxon>Streptomyces</taxon>
    </lineage>
</organism>
<dbReference type="InterPro" id="IPR050131">
    <property type="entry name" value="Peptidase_S8_subtilisin-like"/>
</dbReference>
<evidence type="ECO:0000313" key="9">
    <source>
        <dbReference type="EMBL" id="QTE01276.1"/>
    </source>
</evidence>
<feature type="active site" description="Charge relay system" evidence="5">
    <location>
        <position position="79"/>
    </location>
</feature>
<dbReference type="SUPFAM" id="SSF52743">
    <property type="entry name" value="Subtilisin-like"/>
    <property type="match status" value="1"/>
</dbReference>
<feature type="transmembrane region" description="Helical" evidence="7">
    <location>
        <begin position="413"/>
        <end position="434"/>
    </location>
</feature>